<protein>
    <submittedName>
        <fullName evidence="1">Uncharacterized protein</fullName>
    </submittedName>
</protein>
<dbReference type="EMBL" id="OP882271">
    <property type="protein sequence ID" value="WAX22369.1"/>
    <property type="molecule type" value="Genomic_DNA"/>
</dbReference>
<sequence>MISRLFHPGIGKHIRESMVLPEAIRHQQATGGQIYLLTVNPRNVPSWAGMQYVQLTPKQMQTTLFFACDLVIVEEMSDAYHRLYRPVMQGLPCEVWLMDGPSIPWSHLHFHNFYNPFGQVNTCSEYQYYQV</sequence>
<dbReference type="Proteomes" id="UP001211688">
    <property type="component" value="Segment"/>
</dbReference>
<organism evidence="1 2">
    <name type="scientific">Pseudomonas phage MiCath</name>
    <dbReference type="NCBI Taxonomy" id="3003729"/>
    <lineage>
        <taxon>Viruses</taxon>
        <taxon>Duplodnaviria</taxon>
        <taxon>Heunggongvirae</taxon>
        <taxon>Uroviricota</taxon>
        <taxon>Caudoviricetes</taxon>
        <taxon>Queuovirinae</taxon>
        <taxon>Micathvirus</taxon>
        <taxon>Micathvirus micath</taxon>
    </lineage>
</organism>
<proteinExistence type="predicted"/>
<evidence type="ECO:0000313" key="2">
    <source>
        <dbReference type="Proteomes" id="UP001211688"/>
    </source>
</evidence>
<reference evidence="1" key="1">
    <citation type="submission" date="2022-11" db="EMBL/GenBank/DDBJ databases">
        <authorList>
            <person name="Jaryenneh J.D."/>
            <person name="Schoeniger J.S."/>
            <person name="Mageeney C.M."/>
        </authorList>
    </citation>
    <scope>NUCLEOTIDE SEQUENCE</scope>
</reference>
<name>A0AAE9VGJ8_9CAUD</name>
<dbReference type="RefSeq" id="YP_010719787.1">
    <property type="nucleotide sequence ID" value="NC_072502.1"/>
</dbReference>
<evidence type="ECO:0000313" key="1">
    <source>
        <dbReference type="EMBL" id="WAX22369.1"/>
    </source>
</evidence>
<dbReference type="KEGG" id="vg:79412927"/>
<accession>A0AAE9VGJ8</accession>
<keyword evidence="2" id="KW-1185">Reference proteome</keyword>
<dbReference type="GeneID" id="79412927"/>